<feature type="compositionally biased region" description="Low complexity" evidence="2">
    <location>
        <begin position="558"/>
        <end position="568"/>
    </location>
</feature>
<protein>
    <recommendedName>
        <fullName evidence="3">C-CAP/cofactor C-like domain-containing protein</fullName>
    </recommendedName>
</protein>
<dbReference type="Gene3D" id="2.160.20.70">
    <property type="match status" value="3"/>
</dbReference>
<feature type="compositionally biased region" description="Low complexity" evidence="2">
    <location>
        <begin position="693"/>
        <end position="702"/>
    </location>
</feature>
<feature type="compositionally biased region" description="Low complexity" evidence="2">
    <location>
        <begin position="147"/>
        <end position="162"/>
    </location>
</feature>
<feature type="compositionally biased region" description="Basic and acidic residues" evidence="2">
    <location>
        <begin position="47"/>
        <end position="57"/>
    </location>
</feature>
<dbReference type="InterPro" id="IPR016098">
    <property type="entry name" value="CAP/MinC_C"/>
</dbReference>
<feature type="region of interest" description="Disordered" evidence="2">
    <location>
        <begin position="517"/>
        <end position="571"/>
    </location>
</feature>
<feature type="region of interest" description="Disordered" evidence="2">
    <location>
        <begin position="145"/>
        <end position="226"/>
    </location>
</feature>
<reference evidence="5" key="2">
    <citation type="journal article" date="2021" name="Sci. Data">
        <title>Chromosome-scale genome sequencing, assembly and annotation of six genomes from subfamily Leishmaniinae.</title>
        <authorList>
            <person name="Almutairi H."/>
            <person name="Urbaniak M.D."/>
            <person name="Bates M.D."/>
            <person name="Jariyapan N."/>
            <person name="Kwakye-Nuako G."/>
            <person name="Thomaz Soccol V."/>
            <person name="Al-Salem W.S."/>
            <person name="Dillon R.J."/>
            <person name="Bates P.A."/>
            <person name="Gatherer D."/>
        </authorList>
    </citation>
    <scope>NUCLEOTIDE SEQUENCE [LARGE SCALE GENOMIC DNA]</scope>
</reference>
<dbReference type="GO" id="GO:0007023">
    <property type="term" value="P:post-chaperonin tubulin folding pathway"/>
    <property type="evidence" value="ECO:0007669"/>
    <property type="project" value="InterPro"/>
</dbReference>
<dbReference type="PROSITE" id="PS51329">
    <property type="entry name" value="C_CAP_COFACTOR_C"/>
    <property type="match status" value="3"/>
</dbReference>
<feature type="region of interest" description="Disordered" evidence="2">
    <location>
        <begin position="2534"/>
        <end position="2646"/>
    </location>
</feature>
<dbReference type="Gene3D" id="1.10.510.10">
    <property type="entry name" value="Transferase(Phosphotransferase) domain 1"/>
    <property type="match status" value="1"/>
</dbReference>
<dbReference type="PANTHER" id="PTHR15139:SF0">
    <property type="entry name" value="TUBULIN-SPECIFIC CHAPERONE C"/>
    <property type="match status" value="1"/>
</dbReference>
<sequence length="3055" mass="319225">MQFSDSTSSSSSASATPQRGCEGYLVGLNAPKPFASASRAFHGTYSSERRGADDKNAQRLNSDSSSLQIQPAAGLGTAGSRTSVISAACNGANGAGDDSKGDLHLPFTQQAPPFFAGASAASSAAQTPQSENSAGKLDVKAFHMVRSSSSTSPASSASSLSTGPPHAKKPTGRASATKRLQLRPRSASETSSEASTTSRSMPLDPSARQSGSSRSSFPASSPSDEAFHRLGESHAASVVPSLPAAAPPAAVVPVAHHQNLSSADAMMAPATADASATPSVHRSAVEKPTRAVPVNMLVDTGSNGAAGANLLTSTSPEAAESAAMCTRASEAQATVSPTAPDVPPTSQVAPSTSDEGSPPCDSLLSHIQSAVAVHRNAVYSSYEDLSHDIVDEDELNSSAGSRAAQAALEAAEQLRRSEGISISSPVLTAMTEHSFSITTSLTPAQVETSSPPFRVLASEGEFGTAKRGCTPGEENGCDSIVTENLVSSSVDAVHTPLNRGRQVASRAECCNMDSAAVTSHHATATRRQPPPPPTPSTTTKKSPSSSSAMRRGVRGDDSASSGGNSSDNELAVKQPNQLGTTSAAFTTHPAPAEATRAVVNYSPSLLPPSRSSSSASHSSGKAGDSVSTGGGHGGGNGSTVLVSVKNARDTFGSMRSGSRSSNIDTHAQSSPRQTVMRCSDKAEDDAVGGGVGSAATPSAATAFPTLTRGGETSSQRASAVLMPPSPSQPRAAMMPGDSSSSSYSLIGAAADGGAQQPDRSTSGQVLPVVESDAAAQPSDSDGVRRVLVLRCMSDSIASSSSFSSGSAGGKRSGPRQPIGNRRTREASSEYAYIQKDGDSSSRATASNTSCSSSLVQPPTPALCADATRMKDMPAVHARAYQYTEGHDASDASEREEDEEDGTFINGDAAEKQDGSPLVLQVAGRWDDVLSEMELVDCTVVSRVYQRAMPHQRTASRSDSEDDEENAGSDEDDDELCLFKVVSLFPMAAADHCARWPRRTQLQRRLLALAAEMRATQRALDEAGLTAVVAGSGLSTSSHVDASEKGATKGGENVDSGEADADDVFAQRRRRITCAGVSEVYVDSSCRLIAQLEVASYMVPLRHLVAASCGTGLREKEVLALIRTVVCKAATMHNAGFVHGALHAGNVLLSSYDGDAVLTQPCGLMSQSGWLPSDLSVISVTRAYAMASYLPRVWGARRLHAGAAGPARLGPQQPLSTAELITYHNLAALGWLNHDDAKEAVGPIDKHESCESSTSGAAYIPTAADDLYAIGMIAFLVYLGTPPFHMASLWAVVERLGVLRNDYMAAMQSSSSSPTAARLEARRLVAEFCFGTRRRDAGARSGPTESAGGVRASSAELVQLPDLLTRTCAIMQRHAVAPFREDFERALQSFIVDCVEASCSAAVKSESGSPSELNVVPRVYASAQELLTDHPLFRNFSLPAQAGEDGEKEESTGGGWSAVEEESQLDADERMRDTVHRVAYPAFCTWARARDDCGSAPYLSRLHSNALFTARCTALCEHVSAAASYGSHAASDSPDASRDSESWSVLSVLSPHMVGALPAWHAPFPYGGADTDCREDFKEDTGTCKVASADAAAAIWHRQWRGGSPAVAAAARLWGLSLLVRPSAPSALGWLAARENSNGGADADMLAAAFAEQEEDALAAQLFSGVGHHTPSDFEYHPHLRALSLAGQKGGSFSLSRSFVLSRVLPVADTLVLQRLTDCKVTLLAPFRYVVLDALQRCEVRLGPCESCVLRDVHDCQLIAVAARQLSGNHVTETHVSWSEQGSGRLLLTCSSGVTTSLYGLVYEGLVEDYSRVGLPLEHAACFDAAADVTGDSAEVDDAVGFRGPALARRRTVELPATTSTGVSRGQTEVGLCLAPEAPYAHALLVSNSRYVHSGRCSGGFQGRWMPPPDVFHFFGELREKDMVVCDVHGGTRDGDARPVVFVVGALGDVVVERCSHCTIVVAGTASNLQASECHDCQLVFMARESVVEACARMECVALVTEYLLLRRCDAVRVRPLFLECPFSDEVLRHVVDGSVGGAEEEMVVGAYESGRLDELNAVLRGVGQGVHLDHSEKVVVEDMAYFYQLSARTSDVEDDEGEGGADGDGLSVLSVTYASMQSPITAALPSSSASQLMADAAQSLAEHLSVPCYIEPLQRYGGEERDAAGHECRPTVSFHDLLNCSVLRLRESLCPLKQQASSASRDSRLALADICVERVHGGVIYVEDAVHTLCLRYCVGPLDVVVCAAATVLMEACVGVQLRTACVGFHATDCVDCHVALHVNDPPQYQRCRGMQTSALNITARDFDALLTAAGVDLATNLYDAPLLRTEEWERRVAAGSSGALLGMGARHSVDSDCVDPSTAPQSTADICAMLLASVHRAQGSSRQGGLLGGTPRVSPDQLRLILSVLRQPVTVVAPLPGLCVSPDEAPFLEELETRVAAWTKRAFSVSREEAVAVALYALADVAEVYTGFTEWAASTDSVQPTEAPEMAAASGASLDPDAPPQLLITRAPPSTSATSSASTDQQLLIQSEKHHTMGNANAAQDASAVPAPSLSAGNASGARTSTPATPSLLQVDVERGSATEEEDSEEELAMHRAPTPPLRLPPAHYADPTSVSTGGAAHTSPAGGPRAATVALHRPPQSGSSPMRARHGELASFESATPPCATRSDVGSSATGIDCAASATEDDTSVNSSVAAPPLPPGPAYALDPTNFGASSTMDVFYRTQRDAMPMTTGTTGPFMEDDGRGYSVAAHMLDDEGLGLTSASPWPDHTRSPVITGGGPALVSPMGSSGGHVCTWSGQQASSVAETLTALHAEPRDQWPPSLKRSPCRMTLDQRGNSNADELLTAPTAHGRATTAAGAKVLPATLVGEGSEPPCAGNAVYGSLRTSSSSVAEYPRRGVTSYENSAEHVVGSDGGGAEESPLPQTNFLHVSQDSSSRRLEANSPAATITLPTVMEAGGGEDGGFSRALNTVVVPPAGEGVVVSKAHLPALNPSPEVKTMHETDVNMKDVLQQLQQARQLFARNQQSWQSPNRGGLEARVRAAVAKLTALKATCAKTA</sequence>
<feature type="region of interest" description="Disordered" evidence="2">
    <location>
        <begin position="45"/>
        <end position="68"/>
    </location>
</feature>
<reference evidence="5" key="1">
    <citation type="journal article" date="2021" name="Microbiol. Resour. Announc.">
        <title>LGAAP: Leishmaniinae Genome Assembly and Annotation Pipeline.</title>
        <authorList>
            <person name="Almutairi H."/>
            <person name="Urbaniak M.D."/>
            <person name="Bates M.D."/>
            <person name="Jariyapan N."/>
            <person name="Kwakye-Nuako G."/>
            <person name="Thomaz-Soccol V."/>
            <person name="Al-Salem W.S."/>
            <person name="Dillon R.J."/>
            <person name="Bates P.A."/>
            <person name="Gatherer D."/>
        </authorList>
    </citation>
    <scope>NUCLEOTIDE SEQUENCE [LARGE SCALE GENOMIC DNA]</scope>
</reference>
<feature type="domain" description="C-CAP/cofactor C-like" evidence="3">
    <location>
        <begin position="2152"/>
        <end position="2323"/>
    </location>
</feature>
<evidence type="ECO:0000313" key="5">
    <source>
        <dbReference type="Proteomes" id="UP000674143"/>
    </source>
</evidence>
<comment type="caution">
    <text evidence="4">The sequence shown here is derived from an EMBL/GenBank/DDBJ whole genome shotgun (WGS) entry which is preliminary data.</text>
</comment>
<feature type="region of interest" description="Disordered" evidence="2">
    <location>
        <begin position="1035"/>
        <end position="1058"/>
    </location>
</feature>
<dbReference type="KEGG" id="loi:92362296"/>
<proteinExistence type="inferred from homology"/>
<feature type="region of interest" description="Disordered" evidence="2">
    <location>
        <begin position="948"/>
        <end position="971"/>
    </location>
</feature>
<dbReference type="Proteomes" id="UP000674143">
    <property type="component" value="Unassembled WGS sequence"/>
</dbReference>
<feature type="compositionally biased region" description="Low complexity" evidence="2">
    <location>
        <begin position="536"/>
        <end position="547"/>
    </location>
</feature>
<dbReference type="SUPFAM" id="SSF56112">
    <property type="entry name" value="Protein kinase-like (PK-like)"/>
    <property type="match status" value="1"/>
</dbReference>
<keyword evidence="5" id="KW-1185">Reference proteome</keyword>
<feature type="domain" description="C-CAP/cofactor C-like" evidence="3">
    <location>
        <begin position="1677"/>
        <end position="1841"/>
    </location>
</feature>
<feature type="compositionally biased region" description="Polar residues" evidence="2">
    <location>
        <begin position="840"/>
        <end position="856"/>
    </location>
</feature>
<feature type="compositionally biased region" description="Acidic residues" evidence="2">
    <location>
        <begin position="959"/>
        <end position="971"/>
    </location>
</feature>
<feature type="compositionally biased region" description="Low complexity" evidence="2">
    <location>
        <begin position="2508"/>
        <end position="2520"/>
    </location>
</feature>
<dbReference type="GeneID" id="92362296"/>
<evidence type="ECO:0000313" key="4">
    <source>
        <dbReference type="EMBL" id="KAG5480873.1"/>
    </source>
</evidence>
<comment type="similarity">
    <text evidence="1">Belongs to the TBCC family.</text>
</comment>
<dbReference type="InterPro" id="IPR027684">
    <property type="entry name" value="TBCC"/>
</dbReference>
<feature type="region of interest" description="Disordered" evidence="2">
    <location>
        <begin position="884"/>
        <end position="915"/>
    </location>
</feature>
<feature type="region of interest" description="Disordered" evidence="2">
    <location>
        <begin position="602"/>
        <end position="764"/>
    </location>
</feature>
<feature type="compositionally biased region" description="Low complexity" evidence="2">
    <location>
        <begin position="738"/>
        <end position="754"/>
    </location>
</feature>
<feature type="region of interest" description="Disordered" evidence="2">
    <location>
        <begin position="330"/>
        <end position="360"/>
    </location>
</feature>
<feature type="domain" description="C-CAP/cofactor C-like" evidence="3">
    <location>
        <begin position="1907"/>
        <end position="2058"/>
    </location>
</feature>
<organism evidence="4 5">
    <name type="scientific">Leishmania orientalis</name>
    <dbReference type="NCBI Taxonomy" id="2249476"/>
    <lineage>
        <taxon>Eukaryota</taxon>
        <taxon>Discoba</taxon>
        <taxon>Euglenozoa</taxon>
        <taxon>Kinetoplastea</taxon>
        <taxon>Metakinetoplastina</taxon>
        <taxon>Trypanosomatida</taxon>
        <taxon>Trypanosomatidae</taxon>
        <taxon>Leishmaniinae</taxon>
        <taxon>Leishmania</taxon>
    </lineage>
</organism>
<dbReference type="InterPro" id="IPR011009">
    <property type="entry name" value="Kinase-like_dom_sf"/>
</dbReference>
<feature type="compositionally biased region" description="Polar residues" evidence="2">
    <location>
        <begin position="653"/>
        <end position="673"/>
    </location>
</feature>
<dbReference type="RefSeq" id="XP_067063874.1">
    <property type="nucleotide sequence ID" value="XM_067208362.1"/>
</dbReference>
<evidence type="ECO:0000256" key="2">
    <source>
        <dbReference type="SAM" id="MobiDB-lite"/>
    </source>
</evidence>
<feature type="compositionally biased region" description="Gly residues" evidence="2">
    <location>
        <begin position="628"/>
        <end position="637"/>
    </location>
</feature>
<feature type="compositionally biased region" description="Low complexity" evidence="2">
    <location>
        <begin position="185"/>
        <end position="223"/>
    </location>
</feature>
<dbReference type="Pfam" id="PF07986">
    <property type="entry name" value="TBCC"/>
    <property type="match status" value="3"/>
</dbReference>
<dbReference type="GO" id="GO:0007021">
    <property type="term" value="P:tubulin complex assembly"/>
    <property type="evidence" value="ECO:0007669"/>
    <property type="project" value="TreeGrafter"/>
</dbReference>
<dbReference type="EMBL" id="JAFHLR010000019">
    <property type="protein sequence ID" value="KAG5480873.1"/>
    <property type="molecule type" value="Genomic_DNA"/>
</dbReference>
<dbReference type="InterPro" id="IPR012945">
    <property type="entry name" value="Tubulin-bd_cofactor_C_dom"/>
</dbReference>
<feature type="compositionally biased region" description="Polar residues" evidence="2">
    <location>
        <begin position="2552"/>
        <end position="2569"/>
    </location>
</feature>
<dbReference type="PANTHER" id="PTHR15139">
    <property type="entry name" value="TUBULIN FOLDING COFACTOR C"/>
    <property type="match status" value="1"/>
</dbReference>
<feature type="region of interest" description="Disordered" evidence="2">
    <location>
        <begin position="2477"/>
        <end position="2522"/>
    </location>
</feature>
<gene>
    <name evidence="4" type="ORF">LSCM4_06441</name>
</gene>
<feature type="compositionally biased region" description="Polar residues" evidence="2">
    <location>
        <begin position="58"/>
        <end position="68"/>
    </location>
</feature>
<evidence type="ECO:0000256" key="1">
    <source>
        <dbReference type="ARBA" id="ARBA00008848"/>
    </source>
</evidence>
<dbReference type="GO" id="GO:0005737">
    <property type="term" value="C:cytoplasm"/>
    <property type="evidence" value="ECO:0007669"/>
    <property type="project" value="TreeGrafter"/>
</dbReference>
<feature type="region of interest" description="Disordered" evidence="2">
    <location>
        <begin position="1"/>
        <end position="22"/>
    </location>
</feature>
<feature type="compositionally biased region" description="Low complexity" evidence="2">
    <location>
        <begin position="1"/>
        <end position="16"/>
    </location>
</feature>
<name>A0A836HGI9_9TRYP</name>
<feature type="region of interest" description="Disordered" evidence="2">
    <location>
        <begin position="797"/>
        <end position="858"/>
    </location>
</feature>
<feature type="region of interest" description="Disordered" evidence="2">
    <location>
        <begin position="2652"/>
        <end position="2671"/>
    </location>
</feature>
<feature type="compositionally biased region" description="Low complexity" evidence="2">
    <location>
        <begin position="602"/>
        <end position="627"/>
    </location>
</feature>
<dbReference type="InterPro" id="IPR017901">
    <property type="entry name" value="C-CAP_CF_C-like"/>
</dbReference>
<feature type="compositionally biased region" description="Polar residues" evidence="2">
    <location>
        <begin position="344"/>
        <end position="355"/>
    </location>
</feature>
<accession>A0A836HGI9</accession>
<feature type="region of interest" description="Disordered" evidence="2">
    <location>
        <begin position="1438"/>
        <end position="1465"/>
    </location>
</feature>
<evidence type="ECO:0000259" key="3">
    <source>
        <dbReference type="PROSITE" id="PS51329"/>
    </source>
</evidence>